<sequence length="423" mass="47171">MFAFEAKTRSMGKNQVSRRIALVLLGIIVYAIASTESSYAEDQVAIVEPDVPAIDSQGEFPYPPDMTVEYCLSLPMQFGEDHNEVTNTFHLPVSSDKLFLFTKGVWWAQIGTINLLQSTEGSDLVSINITTTWGYPYPPHNTLKICQFRRDYNEHGVGILSVGDPLIEHIPNVQHHIDVILPASPSNEPLKIKGFDTDLIVFWHSFLYPSEKVIFGSVSFLGASFNSLSANHAIFRAYGGPIVGTFSVNSYLRLQSEGIGYGGINASIAMVNYLDQWTELEMSTKVDHEINANLSLYTSDGDPGGRYRISTRGSTRLNTTSAPINSTVDLTVNPGEFLADITMHETFEGHIHIDSIYQFRRKISTLDREDPEGRGRKRMFQGLASPKTFDGSVWWDREDDDSHGDGRGMIAIVPIVRDVILRL</sequence>
<comment type="caution">
    <text evidence="1">The sequence shown here is derived from an EMBL/GenBank/DDBJ whole genome shotgun (WGS) entry which is preliminary data.</text>
</comment>
<dbReference type="Proteomes" id="UP001383192">
    <property type="component" value="Unassembled WGS sequence"/>
</dbReference>
<evidence type="ECO:0000313" key="2">
    <source>
        <dbReference type="Proteomes" id="UP001383192"/>
    </source>
</evidence>
<organism evidence="1 2">
    <name type="scientific">Paramarasmius palmivorus</name>
    <dbReference type="NCBI Taxonomy" id="297713"/>
    <lineage>
        <taxon>Eukaryota</taxon>
        <taxon>Fungi</taxon>
        <taxon>Dikarya</taxon>
        <taxon>Basidiomycota</taxon>
        <taxon>Agaricomycotina</taxon>
        <taxon>Agaricomycetes</taxon>
        <taxon>Agaricomycetidae</taxon>
        <taxon>Agaricales</taxon>
        <taxon>Marasmiineae</taxon>
        <taxon>Marasmiaceae</taxon>
        <taxon>Paramarasmius</taxon>
    </lineage>
</organism>
<evidence type="ECO:0000313" key="1">
    <source>
        <dbReference type="EMBL" id="KAK7035337.1"/>
    </source>
</evidence>
<reference evidence="1 2" key="1">
    <citation type="submission" date="2024-01" db="EMBL/GenBank/DDBJ databases">
        <title>A draft genome for a cacao thread blight-causing isolate of Paramarasmius palmivorus.</title>
        <authorList>
            <person name="Baruah I.K."/>
            <person name="Bukari Y."/>
            <person name="Amoako-Attah I."/>
            <person name="Meinhardt L.W."/>
            <person name="Bailey B.A."/>
            <person name="Cohen S.P."/>
        </authorList>
    </citation>
    <scope>NUCLEOTIDE SEQUENCE [LARGE SCALE GENOMIC DNA]</scope>
    <source>
        <strain evidence="1 2">GH-12</strain>
    </source>
</reference>
<gene>
    <name evidence="1" type="ORF">VNI00_011868</name>
</gene>
<dbReference type="EMBL" id="JAYKXP010000053">
    <property type="protein sequence ID" value="KAK7035337.1"/>
    <property type="molecule type" value="Genomic_DNA"/>
</dbReference>
<proteinExistence type="predicted"/>
<dbReference type="AlphaFoldDB" id="A0AAW0C6J7"/>
<name>A0AAW0C6J7_9AGAR</name>
<accession>A0AAW0C6J7</accession>
<protein>
    <submittedName>
        <fullName evidence="1">Uncharacterized protein</fullName>
    </submittedName>
</protein>
<keyword evidence="2" id="KW-1185">Reference proteome</keyword>